<keyword evidence="11" id="KW-1185">Reference proteome</keyword>
<dbReference type="InterPro" id="IPR001293">
    <property type="entry name" value="Znf_TRAF"/>
</dbReference>
<dbReference type="InterPro" id="IPR001841">
    <property type="entry name" value="Znf_RING"/>
</dbReference>
<dbReference type="InterPro" id="IPR013083">
    <property type="entry name" value="Znf_RING/FYVE/PHD"/>
</dbReference>
<protein>
    <submittedName>
        <fullName evidence="10">TRAF-like,Zinc finger, TRAF-type,Zinc finger, RING-type,Zinc finger, RING/FYVE/PHD-type</fullName>
    </submittedName>
</protein>
<dbReference type="SUPFAM" id="SSF49599">
    <property type="entry name" value="TRAF domain-like"/>
    <property type="match status" value="1"/>
</dbReference>
<evidence type="ECO:0000259" key="9">
    <source>
        <dbReference type="PROSITE" id="PS50145"/>
    </source>
</evidence>
<dbReference type="PROSITE" id="PS50089">
    <property type="entry name" value="ZF_RING_2"/>
    <property type="match status" value="1"/>
</dbReference>
<dbReference type="OrthoDB" id="10062218at2759"/>
<dbReference type="CDD" id="cd16505">
    <property type="entry name" value="RING-HC_CYHR1"/>
    <property type="match status" value="1"/>
</dbReference>
<feature type="zinc finger region" description="TRAF-type" evidence="7">
    <location>
        <begin position="166"/>
        <end position="204"/>
    </location>
</feature>
<accession>A0A5E4N7Y7</accession>
<comment type="subcellular location">
    <subcellularLocation>
        <location evidence="1">Cytoplasm</location>
    </subcellularLocation>
</comment>
<evidence type="ECO:0000256" key="1">
    <source>
        <dbReference type="ARBA" id="ARBA00004496"/>
    </source>
</evidence>
<dbReference type="SUPFAM" id="SSF57850">
    <property type="entry name" value="RING/U-box"/>
    <property type="match status" value="1"/>
</dbReference>
<organism evidence="10 11">
    <name type="scientific">Cinara cedri</name>
    <dbReference type="NCBI Taxonomy" id="506608"/>
    <lineage>
        <taxon>Eukaryota</taxon>
        <taxon>Metazoa</taxon>
        <taxon>Ecdysozoa</taxon>
        <taxon>Arthropoda</taxon>
        <taxon>Hexapoda</taxon>
        <taxon>Insecta</taxon>
        <taxon>Pterygota</taxon>
        <taxon>Neoptera</taxon>
        <taxon>Paraneoptera</taxon>
        <taxon>Hemiptera</taxon>
        <taxon>Sternorrhyncha</taxon>
        <taxon>Aphidomorpha</taxon>
        <taxon>Aphidoidea</taxon>
        <taxon>Aphididae</taxon>
        <taxon>Lachninae</taxon>
        <taxon>Cinara</taxon>
    </lineage>
</organism>
<evidence type="ECO:0000256" key="5">
    <source>
        <dbReference type="ARBA" id="ARBA00022833"/>
    </source>
</evidence>
<evidence type="ECO:0000256" key="2">
    <source>
        <dbReference type="ARBA" id="ARBA00022490"/>
    </source>
</evidence>
<evidence type="ECO:0000256" key="3">
    <source>
        <dbReference type="ARBA" id="ARBA00022723"/>
    </source>
</evidence>
<evidence type="ECO:0000256" key="6">
    <source>
        <dbReference type="ARBA" id="ARBA00034319"/>
    </source>
</evidence>
<proteinExistence type="inferred from homology"/>
<comment type="similarity">
    <text evidence="6">Belongs to the ZFTRAF1 family.</text>
</comment>
<dbReference type="Pfam" id="PF02176">
    <property type="entry name" value="zf-TRAF"/>
    <property type="match status" value="1"/>
</dbReference>
<dbReference type="InterPro" id="IPR039338">
    <property type="entry name" value="ZFTRAF1"/>
</dbReference>
<keyword evidence="2" id="KW-0963">Cytoplasm</keyword>
<feature type="domain" description="TRAF-type" evidence="9">
    <location>
        <begin position="166"/>
        <end position="204"/>
    </location>
</feature>
<dbReference type="Proteomes" id="UP000325440">
    <property type="component" value="Unassembled WGS sequence"/>
</dbReference>
<dbReference type="InterPro" id="IPR049548">
    <property type="entry name" value="Sina-like_RING"/>
</dbReference>
<dbReference type="GO" id="GO:0005634">
    <property type="term" value="C:nucleus"/>
    <property type="evidence" value="ECO:0007669"/>
    <property type="project" value="TreeGrafter"/>
</dbReference>
<evidence type="ECO:0000259" key="8">
    <source>
        <dbReference type="PROSITE" id="PS50089"/>
    </source>
</evidence>
<dbReference type="AlphaFoldDB" id="A0A5E4N7Y7"/>
<dbReference type="Pfam" id="PF21362">
    <property type="entry name" value="Sina_RING"/>
    <property type="match status" value="1"/>
</dbReference>
<dbReference type="PANTHER" id="PTHR23059">
    <property type="entry name" value="CYSTEINE AND HISTIDINE-RICH PROTEIN 1"/>
    <property type="match status" value="1"/>
</dbReference>
<evidence type="ECO:0000256" key="7">
    <source>
        <dbReference type="PROSITE-ProRule" id="PRU00207"/>
    </source>
</evidence>
<gene>
    <name evidence="10" type="ORF">CINCED_3A001395</name>
</gene>
<evidence type="ECO:0000313" key="10">
    <source>
        <dbReference type="EMBL" id="VVC40773.1"/>
    </source>
</evidence>
<sequence>MMSDGESSTGQSTTAVETGGQSAVDNVLLTASAATVMAIDEQPTVAITKDDGEPNPKKAKLSGGVGEVFGRGGVGGGGGCGDKQTALDKLEHRLGGILCCAVCLDLPRSAIYQCTNGHLMCAGCFAHLLADARLRDEMATCPNCRVDIAKNTATRNLAVEKAVSELPAECQFCAKEFPRNTLHHHEQKLCAERPVKCGYNKIGCPWRGPSHELSEHENVCPHPSASGKDVMLALEATDQKFQEEKLLYDTIFDLMSFEKITFTDLQLKPYRTEEFVHKLYYETARFSAFNSQWVMKTRINNMQRDPALSVDRHMSYQLILKTKIATPMSVHYLVVKGPFGDMKVNPKIFKFEFTENETETQFVTLPLPDSAECNRLLAAKTINLRLIMFLVSK</sequence>
<feature type="domain" description="RING-type" evidence="8">
    <location>
        <begin position="100"/>
        <end position="145"/>
    </location>
</feature>
<keyword evidence="4 7" id="KW-0863">Zinc-finger</keyword>
<keyword evidence="5 7" id="KW-0862">Zinc</keyword>
<dbReference type="Gene3D" id="3.30.40.10">
    <property type="entry name" value="Zinc/RING finger domain, C3HC4 (zinc finger)"/>
    <property type="match status" value="2"/>
</dbReference>
<dbReference type="GO" id="GO:0008270">
    <property type="term" value="F:zinc ion binding"/>
    <property type="evidence" value="ECO:0007669"/>
    <property type="project" value="UniProtKB-KW"/>
</dbReference>
<dbReference type="GO" id="GO:0005737">
    <property type="term" value="C:cytoplasm"/>
    <property type="evidence" value="ECO:0007669"/>
    <property type="project" value="UniProtKB-SubCell"/>
</dbReference>
<keyword evidence="3 7" id="KW-0479">Metal-binding</keyword>
<reference evidence="10 11" key="1">
    <citation type="submission" date="2019-08" db="EMBL/GenBank/DDBJ databases">
        <authorList>
            <person name="Alioto T."/>
            <person name="Alioto T."/>
            <person name="Gomez Garrido J."/>
        </authorList>
    </citation>
    <scope>NUCLEOTIDE SEQUENCE [LARGE SCALE GENOMIC DNA]</scope>
</reference>
<dbReference type="EMBL" id="CABPRJ010001908">
    <property type="protein sequence ID" value="VVC40773.1"/>
    <property type="molecule type" value="Genomic_DNA"/>
</dbReference>
<evidence type="ECO:0000313" key="11">
    <source>
        <dbReference type="Proteomes" id="UP000325440"/>
    </source>
</evidence>
<evidence type="ECO:0000256" key="4">
    <source>
        <dbReference type="ARBA" id="ARBA00022771"/>
    </source>
</evidence>
<dbReference type="PANTHER" id="PTHR23059:SF4">
    <property type="entry name" value="ZINC FINGER TRAF-TYPE-CONTAINING PROTEIN 1"/>
    <property type="match status" value="1"/>
</dbReference>
<dbReference type="PROSITE" id="PS50145">
    <property type="entry name" value="ZF_TRAF"/>
    <property type="match status" value="1"/>
</dbReference>
<name>A0A5E4N7Y7_9HEMI</name>